<gene>
    <name evidence="2" type="ORF">G7057_08000</name>
</gene>
<name>A0A6G7KD37_9LACT</name>
<dbReference type="InterPro" id="IPR029056">
    <property type="entry name" value="Ribokinase-like"/>
</dbReference>
<protein>
    <recommendedName>
        <fullName evidence="1">Pyridoxamine kinase/Phosphomethylpyrimidine kinase domain-containing protein</fullName>
    </recommendedName>
</protein>
<dbReference type="Proteomes" id="UP000501451">
    <property type="component" value="Chromosome"/>
</dbReference>
<dbReference type="Pfam" id="PF08543">
    <property type="entry name" value="Phos_pyr_kin"/>
    <property type="match status" value="1"/>
</dbReference>
<dbReference type="InterPro" id="IPR013749">
    <property type="entry name" value="PM/HMP-P_kinase-1"/>
</dbReference>
<evidence type="ECO:0000259" key="1">
    <source>
        <dbReference type="Pfam" id="PF08543"/>
    </source>
</evidence>
<dbReference type="KEGG" id="jar:G7057_08000"/>
<dbReference type="Gene3D" id="3.40.1190.20">
    <property type="match status" value="1"/>
</dbReference>
<dbReference type="EMBL" id="CP049740">
    <property type="protein sequence ID" value="QII83170.1"/>
    <property type="molecule type" value="Genomic_DNA"/>
</dbReference>
<organism evidence="2 3">
    <name type="scientific">Jeotgalibaca arthritidis</name>
    <dbReference type="NCBI Taxonomy" id="1868794"/>
    <lineage>
        <taxon>Bacteria</taxon>
        <taxon>Bacillati</taxon>
        <taxon>Bacillota</taxon>
        <taxon>Bacilli</taxon>
        <taxon>Lactobacillales</taxon>
        <taxon>Carnobacteriaceae</taxon>
        <taxon>Jeotgalibaca</taxon>
    </lineage>
</organism>
<evidence type="ECO:0000313" key="2">
    <source>
        <dbReference type="EMBL" id="QII83170.1"/>
    </source>
</evidence>
<evidence type="ECO:0000313" key="3">
    <source>
        <dbReference type="Proteomes" id="UP000501451"/>
    </source>
</evidence>
<sequence length="88" mass="9647">MKSDIETAAKKIQSLGAKNVFIKGGHRLDVADATAFLLLEDGSFEWLSKPRIDPQKIAGLAVISAITQAQELENAVRLLQKPFYLPPN</sequence>
<dbReference type="SUPFAM" id="SSF53613">
    <property type="entry name" value="Ribokinase-like"/>
    <property type="match status" value="1"/>
</dbReference>
<keyword evidence="3" id="KW-1185">Reference proteome</keyword>
<feature type="domain" description="Pyridoxamine kinase/Phosphomethylpyrimidine kinase" evidence="1">
    <location>
        <begin position="3"/>
        <end position="73"/>
    </location>
</feature>
<reference evidence="2 3" key="1">
    <citation type="journal article" date="2017" name="Int. J. Syst. Evol. Microbiol.">
        <title>Jeotgalibaca porci sp. nov. and Jeotgalibaca arthritidis sp. nov., isolated from pigs, and emended description of the genus Jeotgalibaca.</title>
        <authorList>
            <person name="Zamora L."/>
            <person name="Perez-Sancho M."/>
            <person name="Dominguez L."/>
            <person name="Fernandez-Garayzabal J.F."/>
            <person name="Vela A.I."/>
        </authorList>
    </citation>
    <scope>NUCLEOTIDE SEQUENCE [LARGE SCALE GENOMIC DNA]</scope>
    <source>
        <strain evidence="2 3">CECT 9157</strain>
    </source>
</reference>
<dbReference type="AlphaFoldDB" id="A0A6G7KD37"/>
<dbReference type="RefSeq" id="WP_166164171.1">
    <property type="nucleotide sequence ID" value="NZ_CP049740.1"/>
</dbReference>
<proteinExistence type="predicted"/>
<accession>A0A6G7KD37</accession>